<gene>
    <name evidence="2" type="ORF">NQ315_016932</name>
</gene>
<dbReference type="Proteomes" id="UP001159042">
    <property type="component" value="Unassembled WGS sequence"/>
</dbReference>
<dbReference type="InterPro" id="IPR036770">
    <property type="entry name" value="Ankyrin_rpt-contain_sf"/>
</dbReference>
<evidence type="ECO:0000313" key="2">
    <source>
        <dbReference type="EMBL" id="KAJ8919027.1"/>
    </source>
</evidence>
<keyword evidence="1" id="KW-0040">ANK repeat</keyword>
<dbReference type="PROSITE" id="PS50297">
    <property type="entry name" value="ANK_REP_REGION"/>
    <property type="match status" value="2"/>
</dbReference>
<feature type="repeat" description="ANK" evidence="1">
    <location>
        <begin position="102"/>
        <end position="134"/>
    </location>
</feature>
<dbReference type="AlphaFoldDB" id="A0AAV8VYL7"/>
<proteinExistence type="predicted"/>
<dbReference type="InterPro" id="IPR052391">
    <property type="entry name" value="E3_Ligase-Neurotoxin"/>
</dbReference>
<keyword evidence="3" id="KW-1185">Reference proteome</keyword>
<sequence length="535" mass="61192">MDSSSDTDDEQLFPIVVTNQAYLGSGGVFRYDDPLLLSGVLRAVVEGNLDAVKAMIESGKSVNINDNNGNTPLHIAVIKNNLKILEYLLSRYDIIVNVRNFRGETPLYEAVKIGHLTSTKMLIAAGANVNIPNYEDVTPLHISVSHPEILHLLIRNNATIDAADYCDDTPLHEAILDVSLESVCMLLYYNADANKPGGNNLTPFMKALMSQKVAIQEALFEYVDDFNATSNDNVTTLVLALTHQTPFVEEIIRRGAVVNYADLSTNGDMICAFSLCLQVPDIQNFKSVWNRLQYNEKRNSINLYFFFEYLNSDTIEKYMDVIIESDNVVTAVESFTKNENYFLFINKFAESQLSLELLTAFTCRLLQYGYRTTSYDIYGIFSHYGYCELFRILLYMDNDCIYGWLPYMVVPRAIFDINFNLNQSVLNDDEDVYQMHKRDVWQLLEYFICPSLMSALMYKYADDESMIRVLNSLPKIPSLIQLARNAARKYICKSFNVTSTCQFYTIIDHLNLSSVYKRILTFERKIYKVPCKINQ</sequence>
<dbReference type="PRINTS" id="PR01415">
    <property type="entry name" value="ANKYRIN"/>
</dbReference>
<dbReference type="SMART" id="SM00248">
    <property type="entry name" value="ANK"/>
    <property type="match status" value="7"/>
</dbReference>
<comment type="caution">
    <text evidence="2">The sequence shown here is derived from an EMBL/GenBank/DDBJ whole genome shotgun (WGS) entry which is preliminary data.</text>
</comment>
<reference evidence="2 3" key="1">
    <citation type="journal article" date="2023" name="Insect Mol. Biol.">
        <title>Genome sequencing provides insights into the evolution of gene families encoding plant cell wall-degrading enzymes in longhorned beetles.</title>
        <authorList>
            <person name="Shin N.R."/>
            <person name="Okamura Y."/>
            <person name="Kirsch R."/>
            <person name="Pauchet Y."/>
        </authorList>
    </citation>
    <scope>NUCLEOTIDE SEQUENCE [LARGE SCALE GENOMIC DNA]</scope>
    <source>
        <strain evidence="2">EAD_L_NR</strain>
    </source>
</reference>
<dbReference type="Pfam" id="PF12796">
    <property type="entry name" value="Ank_2"/>
    <property type="match status" value="2"/>
</dbReference>
<organism evidence="2 3">
    <name type="scientific">Exocentrus adspersus</name>
    <dbReference type="NCBI Taxonomy" id="1586481"/>
    <lineage>
        <taxon>Eukaryota</taxon>
        <taxon>Metazoa</taxon>
        <taxon>Ecdysozoa</taxon>
        <taxon>Arthropoda</taxon>
        <taxon>Hexapoda</taxon>
        <taxon>Insecta</taxon>
        <taxon>Pterygota</taxon>
        <taxon>Neoptera</taxon>
        <taxon>Endopterygota</taxon>
        <taxon>Coleoptera</taxon>
        <taxon>Polyphaga</taxon>
        <taxon>Cucujiformia</taxon>
        <taxon>Chrysomeloidea</taxon>
        <taxon>Cerambycidae</taxon>
        <taxon>Lamiinae</taxon>
        <taxon>Acanthocinini</taxon>
        <taxon>Exocentrus</taxon>
    </lineage>
</organism>
<accession>A0AAV8VYL7</accession>
<feature type="repeat" description="ANK" evidence="1">
    <location>
        <begin position="68"/>
        <end position="91"/>
    </location>
</feature>
<evidence type="ECO:0000256" key="1">
    <source>
        <dbReference type="PROSITE-ProRule" id="PRU00023"/>
    </source>
</evidence>
<protein>
    <submittedName>
        <fullName evidence="2">Uncharacterized protein</fullName>
    </submittedName>
</protein>
<name>A0AAV8VYL7_9CUCU</name>
<dbReference type="SUPFAM" id="SSF48403">
    <property type="entry name" value="Ankyrin repeat"/>
    <property type="match status" value="1"/>
</dbReference>
<dbReference type="EMBL" id="JANEYG010000021">
    <property type="protein sequence ID" value="KAJ8919027.1"/>
    <property type="molecule type" value="Genomic_DNA"/>
</dbReference>
<dbReference type="PROSITE" id="PS50088">
    <property type="entry name" value="ANK_REPEAT"/>
    <property type="match status" value="2"/>
</dbReference>
<dbReference type="PANTHER" id="PTHR24133:SF40">
    <property type="entry name" value="ANKYRIN REPEAT DOMAIN 44"/>
    <property type="match status" value="1"/>
</dbReference>
<dbReference type="InterPro" id="IPR002110">
    <property type="entry name" value="Ankyrin_rpt"/>
</dbReference>
<evidence type="ECO:0000313" key="3">
    <source>
        <dbReference type="Proteomes" id="UP001159042"/>
    </source>
</evidence>
<dbReference type="PANTHER" id="PTHR24133">
    <property type="entry name" value="ANKYRIN DOMAIN-CONTAINING"/>
    <property type="match status" value="1"/>
</dbReference>
<dbReference type="Gene3D" id="1.25.40.20">
    <property type="entry name" value="Ankyrin repeat-containing domain"/>
    <property type="match status" value="2"/>
</dbReference>